<name>A0A561VIV5_ACTTI</name>
<reference evidence="1 2" key="1">
    <citation type="submission" date="2019-06" db="EMBL/GenBank/DDBJ databases">
        <title>Sequencing the genomes of 1000 actinobacteria strains.</title>
        <authorList>
            <person name="Klenk H.-P."/>
        </authorList>
    </citation>
    <scope>NUCLEOTIDE SEQUENCE [LARGE SCALE GENOMIC DNA]</scope>
    <source>
        <strain evidence="1 2">DSM 43866</strain>
    </source>
</reference>
<comment type="caution">
    <text evidence="1">The sequence shown here is derived from an EMBL/GenBank/DDBJ whole genome shotgun (WGS) entry which is preliminary data.</text>
</comment>
<protein>
    <recommendedName>
        <fullName evidence="3">(2Fe-2S) ferredoxin</fullName>
    </recommendedName>
</protein>
<organism evidence="1 2">
    <name type="scientific">Actinoplanes teichomyceticus</name>
    <dbReference type="NCBI Taxonomy" id="1867"/>
    <lineage>
        <taxon>Bacteria</taxon>
        <taxon>Bacillati</taxon>
        <taxon>Actinomycetota</taxon>
        <taxon>Actinomycetes</taxon>
        <taxon>Micromonosporales</taxon>
        <taxon>Micromonosporaceae</taxon>
        <taxon>Actinoplanes</taxon>
    </lineage>
</organism>
<dbReference type="AlphaFoldDB" id="A0A561VIV5"/>
<proteinExistence type="predicted"/>
<dbReference type="Proteomes" id="UP000320239">
    <property type="component" value="Unassembled WGS sequence"/>
</dbReference>
<dbReference type="EMBL" id="VIWY01000006">
    <property type="protein sequence ID" value="TWG11556.1"/>
    <property type="molecule type" value="Genomic_DNA"/>
</dbReference>
<sequence>MSVDEPVGCTVTVCRDCCCGSRSKHPAVDHDRQLARLRVELAPGHRVRTSLCLDVCAQSNVLVVQPDPAARRAGARPVWFGLVLDDTVLGDIVGWIRAGGPGRAPMSAALELSVITAPRPGGIDASPALPGTP</sequence>
<gene>
    <name evidence="1" type="ORF">FHX34_106286</name>
</gene>
<evidence type="ECO:0008006" key="3">
    <source>
        <dbReference type="Google" id="ProtNLM"/>
    </source>
</evidence>
<evidence type="ECO:0000313" key="2">
    <source>
        <dbReference type="Proteomes" id="UP000320239"/>
    </source>
</evidence>
<keyword evidence="2" id="KW-1185">Reference proteome</keyword>
<accession>A0A561VIV5</accession>
<evidence type="ECO:0000313" key="1">
    <source>
        <dbReference type="EMBL" id="TWG11556.1"/>
    </source>
</evidence>